<reference evidence="1 2" key="2">
    <citation type="journal article" date="2016" name="PeerJ">
        <title>Analysis of five complete genome sequences for members of the class Peribacteria in the recently recognized Peregrinibacteria bacterial phylum.</title>
        <authorList>
            <person name="Anantharaman K."/>
            <person name="Brown C.T."/>
            <person name="Burstein D."/>
            <person name="Castelle C.J."/>
            <person name="Probst A.J."/>
            <person name="Thomas B.C."/>
            <person name="Williams K.H."/>
            <person name="Banfield J.F."/>
        </authorList>
    </citation>
    <scope>NUCLEOTIDE SEQUENCE [LARGE SCALE GENOMIC DNA]</scope>
    <source>
        <strain evidence="1">RIFOXYD1_FULL_PER-ii_59_16</strain>
    </source>
</reference>
<dbReference type="Gene3D" id="3.40.50.1820">
    <property type="entry name" value="alpha/beta hydrolase"/>
    <property type="match status" value="1"/>
</dbReference>
<proteinExistence type="predicted"/>
<dbReference type="SUPFAM" id="SSF53474">
    <property type="entry name" value="alpha/beta-Hydrolases"/>
    <property type="match status" value="1"/>
</dbReference>
<dbReference type="Proteomes" id="UP000069135">
    <property type="component" value="Chromosome"/>
</dbReference>
<evidence type="ECO:0000313" key="1">
    <source>
        <dbReference type="EMBL" id="ALM13724.1"/>
    </source>
</evidence>
<dbReference type="KEGG" id="prf:PeribacterA2_1062"/>
<reference evidence="2" key="1">
    <citation type="submission" date="2015-10" db="EMBL/GenBank/DDBJ databases">
        <title>Analysis of five complete genome sequences for members of the class Peribacteria in the recently recognized Peregrinibacteria bacterial phylum.</title>
        <authorList>
            <person name="Anantharaman K."/>
            <person name="Brown C.T."/>
            <person name="Burstein D."/>
            <person name="Castelle C.J."/>
            <person name="Probst A.J."/>
            <person name="Thomas B.C."/>
            <person name="Williams K.H."/>
            <person name="Banfield J.F."/>
        </authorList>
    </citation>
    <scope>NUCLEOTIDE SEQUENCE [LARGE SCALE GENOMIC DNA]</scope>
</reference>
<evidence type="ECO:0000313" key="2">
    <source>
        <dbReference type="Proteomes" id="UP000069135"/>
    </source>
</evidence>
<evidence type="ECO:0008006" key="3">
    <source>
        <dbReference type="Google" id="ProtNLM"/>
    </source>
</evidence>
<dbReference type="GO" id="GO:0016787">
    <property type="term" value="F:hydrolase activity"/>
    <property type="evidence" value="ECO:0007669"/>
    <property type="project" value="InterPro"/>
</dbReference>
<gene>
    <name evidence="1" type="ORF">PeribacterD1_1062</name>
</gene>
<accession>A0A0S1SY04</accession>
<dbReference type="EMBL" id="CP013065">
    <property type="protein sequence ID" value="ALM13724.1"/>
    <property type="molecule type" value="Genomic_DNA"/>
</dbReference>
<dbReference type="InterPro" id="IPR010662">
    <property type="entry name" value="RBBP9/YdeN"/>
</dbReference>
<accession>A0A0S1SQD9</accession>
<sequence length="189" mass="21651">MRYHRLVSTLPKIIFLHGNSGEGVGHYWFPYAAREFQKLGLEVVAKDFPDAHLARKSIWLPFLEQECGADENSILIGHSSGAIAAMRFAEQQEIFGSVLVGAYYTDTGVENERLSGYFDDPWDWKAIKENQRWIIQFASTDDPFFSIEEPRLVAKNLSADYHEYTNRGHFFEKEFPELVKAVKQKVSAA</sequence>
<dbReference type="AlphaFoldDB" id="A0A0S1SSJ0"/>
<dbReference type="STRING" id="1735162.PeribacterB2_1064"/>
<protein>
    <recommendedName>
        <fullName evidence="3">Esterase</fullName>
    </recommendedName>
</protein>
<accession>A0A0S1SLI3</accession>
<organism evidence="1 2">
    <name type="scientific">Candidatus Peribacter riflensis</name>
    <dbReference type="NCBI Taxonomy" id="1735162"/>
    <lineage>
        <taxon>Bacteria</taxon>
        <taxon>Candidatus Peregrinibacteriota</taxon>
        <taxon>Candidatus Peribacteria</taxon>
        <taxon>Candidatus Peribacterales</taxon>
        <taxon>Candidatus Peribacteraceae</taxon>
        <taxon>Candidatus Peribacter</taxon>
    </lineage>
</organism>
<dbReference type="InterPro" id="IPR029058">
    <property type="entry name" value="AB_hydrolase_fold"/>
</dbReference>
<dbReference type="PANTHER" id="PTHR15394">
    <property type="entry name" value="SERINE HYDROLASE RBBP9"/>
    <property type="match status" value="1"/>
</dbReference>
<accession>A0A0S1SSJ0</accession>
<dbReference type="Pfam" id="PF06821">
    <property type="entry name" value="Ser_hydrolase"/>
    <property type="match status" value="1"/>
</dbReference>
<dbReference type="PANTHER" id="PTHR15394:SF3">
    <property type="entry name" value="SERINE HYDROLASE RBBP9"/>
    <property type="match status" value="1"/>
</dbReference>
<dbReference type="PATRIC" id="fig|1735161.3.peg.1039"/>
<accession>A0A0S1SCW5</accession>
<name>A0A0S1SSJ0_9BACT</name>